<keyword evidence="1" id="KW-0479">Metal-binding</keyword>
<comment type="caution">
    <text evidence="10">The sequence shown here is derived from an EMBL/GenBank/DDBJ whole genome shotgun (WGS) entry which is preliminary data.</text>
</comment>
<evidence type="ECO:0000256" key="5">
    <source>
        <dbReference type="ARBA" id="ARBA00023163"/>
    </source>
</evidence>
<evidence type="ECO:0000256" key="7">
    <source>
        <dbReference type="ARBA" id="ARBA00040903"/>
    </source>
</evidence>
<dbReference type="PANTHER" id="PTHR47659:SF7">
    <property type="entry name" value="FUNGAL TRANSCRIPTIONAL REGULATORY PROTEIN, N-TERMINAL DOMAIN-CONTAINING PROTEIN"/>
    <property type="match status" value="1"/>
</dbReference>
<dbReference type="GO" id="GO:0008270">
    <property type="term" value="F:zinc ion binding"/>
    <property type="evidence" value="ECO:0007669"/>
    <property type="project" value="InterPro"/>
</dbReference>
<evidence type="ECO:0000256" key="8">
    <source>
        <dbReference type="SAM" id="MobiDB-lite"/>
    </source>
</evidence>
<evidence type="ECO:0000313" key="10">
    <source>
        <dbReference type="EMBL" id="KAJ7091447.1"/>
    </source>
</evidence>
<keyword evidence="3" id="KW-0805">Transcription regulation</keyword>
<dbReference type="SUPFAM" id="SSF57701">
    <property type="entry name" value="Zn2/Cys6 DNA-binding domain"/>
    <property type="match status" value="4"/>
</dbReference>
<dbReference type="InterPro" id="IPR050335">
    <property type="entry name" value="ERT1_acuK_gluconeogen_tf"/>
</dbReference>
<dbReference type="InterPro" id="IPR036864">
    <property type="entry name" value="Zn2-C6_fun-type_DNA-bd_sf"/>
</dbReference>
<dbReference type="PANTHER" id="PTHR47659">
    <property type="entry name" value="ZN(II)2CYS6 TRANSCRIPTION FACTOR (EUROFUNG)-RELATED"/>
    <property type="match status" value="1"/>
</dbReference>
<proteinExistence type="predicted"/>
<accession>A0AAD6XQ83</accession>
<reference evidence="10" key="1">
    <citation type="submission" date="2023-03" db="EMBL/GenBank/DDBJ databases">
        <title>Massive genome expansion in bonnet fungi (Mycena s.s.) driven by repeated elements and novel gene families across ecological guilds.</title>
        <authorList>
            <consortium name="Lawrence Berkeley National Laboratory"/>
            <person name="Harder C.B."/>
            <person name="Miyauchi S."/>
            <person name="Viragh M."/>
            <person name="Kuo A."/>
            <person name="Thoen E."/>
            <person name="Andreopoulos B."/>
            <person name="Lu D."/>
            <person name="Skrede I."/>
            <person name="Drula E."/>
            <person name="Henrissat B."/>
            <person name="Morin E."/>
            <person name="Kohler A."/>
            <person name="Barry K."/>
            <person name="LaButti K."/>
            <person name="Morin E."/>
            <person name="Salamov A."/>
            <person name="Lipzen A."/>
            <person name="Mereny Z."/>
            <person name="Hegedus B."/>
            <person name="Baldrian P."/>
            <person name="Stursova M."/>
            <person name="Weitz H."/>
            <person name="Taylor A."/>
            <person name="Grigoriev I.V."/>
            <person name="Nagy L.G."/>
            <person name="Martin F."/>
            <person name="Kauserud H."/>
        </authorList>
    </citation>
    <scope>NUCLEOTIDE SEQUENCE</scope>
    <source>
        <strain evidence="10">CBHHK173m</strain>
    </source>
</reference>
<keyword evidence="5" id="KW-0804">Transcription</keyword>
<dbReference type="InterPro" id="IPR001138">
    <property type="entry name" value="Zn2Cys6_DnaBD"/>
</dbReference>
<name>A0AAD6XQ83_9AGAR</name>
<dbReference type="PROSITE" id="PS50048">
    <property type="entry name" value="ZN2_CY6_FUNGAL_2"/>
    <property type="match status" value="2"/>
</dbReference>
<keyword evidence="11" id="KW-1185">Reference proteome</keyword>
<organism evidence="10 11">
    <name type="scientific">Mycena belliarum</name>
    <dbReference type="NCBI Taxonomy" id="1033014"/>
    <lineage>
        <taxon>Eukaryota</taxon>
        <taxon>Fungi</taxon>
        <taxon>Dikarya</taxon>
        <taxon>Basidiomycota</taxon>
        <taxon>Agaricomycotina</taxon>
        <taxon>Agaricomycetes</taxon>
        <taxon>Agaricomycetidae</taxon>
        <taxon>Agaricales</taxon>
        <taxon>Marasmiineae</taxon>
        <taxon>Mycenaceae</taxon>
        <taxon>Mycena</taxon>
    </lineage>
</organism>
<keyword evidence="2" id="KW-0862">Zinc</keyword>
<feature type="domain" description="Zn(2)-C6 fungal-type" evidence="9">
    <location>
        <begin position="140"/>
        <end position="169"/>
    </location>
</feature>
<evidence type="ECO:0000256" key="3">
    <source>
        <dbReference type="ARBA" id="ARBA00023015"/>
    </source>
</evidence>
<dbReference type="EMBL" id="JARJCN010000020">
    <property type="protein sequence ID" value="KAJ7091447.1"/>
    <property type="molecule type" value="Genomic_DNA"/>
</dbReference>
<feature type="compositionally biased region" description="Pro residues" evidence="8">
    <location>
        <begin position="77"/>
        <end position="90"/>
    </location>
</feature>
<keyword evidence="4" id="KW-0238">DNA-binding</keyword>
<evidence type="ECO:0000256" key="2">
    <source>
        <dbReference type="ARBA" id="ARBA00022833"/>
    </source>
</evidence>
<dbReference type="Pfam" id="PF00172">
    <property type="entry name" value="Zn_clus"/>
    <property type="match status" value="2"/>
</dbReference>
<feature type="region of interest" description="Disordered" evidence="8">
    <location>
        <begin position="77"/>
        <end position="96"/>
    </location>
</feature>
<keyword evidence="6" id="KW-0539">Nucleus</keyword>
<evidence type="ECO:0000256" key="4">
    <source>
        <dbReference type="ARBA" id="ARBA00023125"/>
    </source>
</evidence>
<evidence type="ECO:0000256" key="6">
    <source>
        <dbReference type="ARBA" id="ARBA00023242"/>
    </source>
</evidence>
<evidence type="ECO:0000313" key="11">
    <source>
        <dbReference type="Proteomes" id="UP001222325"/>
    </source>
</evidence>
<evidence type="ECO:0000256" key="1">
    <source>
        <dbReference type="ARBA" id="ARBA00022723"/>
    </source>
</evidence>
<feature type="region of interest" description="Disordered" evidence="8">
    <location>
        <begin position="1"/>
        <end position="20"/>
    </location>
</feature>
<dbReference type="Gene3D" id="4.10.240.10">
    <property type="entry name" value="Zn(2)-C6 fungal-type DNA-binding domain"/>
    <property type="match status" value="2"/>
</dbReference>
<evidence type="ECO:0000259" key="9">
    <source>
        <dbReference type="PROSITE" id="PS50048"/>
    </source>
</evidence>
<sequence>MDPVPPPPGTASGSSMHEPDWPRRIAKACSNCRRDKVRCDGACRRARARCERTGAGAGAGCVRCGAEKIECVEEEPLPAPSVRPGTPPSPGAGARERTKSACKSCKTDNKKCDNERPCARCVARSETCVALERPKQARLRCEGCRKLNLRCEDARPCQNCVELKTECINVVRQTRGSSGNRVKAACISCRRTKVRCDGAANAAR</sequence>
<dbReference type="Proteomes" id="UP001222325">
    <property type="component" value="Unassembled WGS sequence"/>
</dbReference>
<feature type="domain" description="Zn(2)-C6 fungal-type" evidence="9">
    <location>
        <begin position="101"/>
        <end position="130"/>
    </location>
</feature>
<gene>
    <name evidence="10" type="ORF">B0H15DRAFT_237232</name>
</gene>
<protein>
    <recommendedName>
        <fullName evidence="7">Transcription activator of gluconeogenesis ERT1</fullName>
    </recommendedName>
</protein>
<dbReference type="GO" id="GO:0003677">
    <property type="term" value="F:DNA binding"/>
    <property type="evidence" value="ECO:0007669"/>
    <property type="project" value="UniProtKB-KW"/>
</dbReference>
<dbReference type="SMART" id="SM00066">
    <property type="entry name" value="GAL4"/>
    <property type="match status" value="3"/>
</dbReference>
<dbReference type="GO" id="GO:0000981">
    <property type="term" value="F:DNA-binding transcription factor activity, RNA polymerase II-specific"/>
    <property type="evidence" value="ECO:0007669"/>
    <property type="project" value="InterPro"/>
</dbReference>
<dbReference type="AlphaFoldDB" id="A0AAD6XQ83"/>